<dbReference type="InterPro" id="IPR051635">
    <property type="entry name" value="SNAT-like"/>
</dbReference>
<name>A0A386H5F1_9CLOT</name>
<dbReference type="OrthoDB" id="9800962at2"/>
<dbReference type="Proteomes" id="UP000266301">
    <property type="component" value="Chromosome"/>
</dbReference>
<evidence type="ECO:0000259" key="3">
    <source>
        <dbReference type="PROSITE" id="PS51186"/>
    </source>
</evidence>
<keyword evidence="1 4" id="KW-0808">Transferase</keyword>
<dbReference type="Pfam" id="PF00583">
    <property type="entry name" value="Acetyltransf_1"/>
    <property type="match status" value="1"/>
</dbReference>
<sequence>MKINIRQVTIDDLDRIAEIEEICFPKAEAALKESIRSRIEAFSNCFFAAEVNNEIIGFINGCKINGTEIYDELYENSKLHIKNGKYQTIFGLDVIPEYRKRGIAAKLMNYMIEKAKEDNCRGLILTCKYKLIHYYEKFGYINKGISKSVHGGAVWYDMILKF</sequence>
<dbReference type="InterPro" id="IPR016181">
    <property type="entry name" value="Acyl_CoA_acyltransferase"/>
</dbReference>
<proteinExistence type="predicted"/>
<dbReference type="Gene3D" id="3.40.630.30">
    <property type="match status" value="1"/>
</dbReference>
<organism evidence="4 5">
    <name type="scientific">Clostridium fermenticellae</name>
    <dbReference type="NCBI Taxonomy" id="2068654"/>
    <lineage>
        <taxon>Bacteria</taxon>
        <taxon>Bacillati</taxon>
        <taxon>Bacillota</taxon>
        <taxon>Clostridia</taxon>
        <taxon>Eubacteriales</taxon>
        <taxon>Clostridiaceae</taxon>
        <taxon>Clostridium</taxon>
    </lineage>
</organism>
<gene>
    <name evidence="4" type="ORF">D4Z93_09720</name>
</gene>
<dbReference type="KEGG" id="cfer:D4Z93_09720"/>
<feature type="domain" description="N-acetyltransferase" evidence="3">
    <location>
        <begin position="3"/>
        <end position="161"/>
    </location>
</feature>
<dbReference type="PANTHER" id="PTHR10908">
    <property type="entry name" value="SEROTONIN N-ACETYLTRANSFERASE"/>
    <property type="match status" value="1"/>
</dbReference>
<dbReference type="AlphaFoldDB" id="A0A386H5F1"/>
<dbReference type="EMBL" id="CP032416">
    <property type="protein sequence ID" value="AYD40788.1"/>
    <property type="molecule type" value="Genomic_DNA"/>
</dbReference>
<dbReference type="RefSeq" id="WP_119973102.1">
    <property type="nucleotide sequence ID" value="NZ_CP032416.1"/>
</dbReference>
<protein>
    <submittedName>
        <fullName evidence="4">GNAT family N-acetyltransferase</fullName>
    </submittedName>
</protein>
<keyword evidence="2" id="KW-0012">Acyltransferase</keyword>
<dbReference type="PANTHER" id="PTHR10908:SF0">
    <property type="entry name" value="SEROTONIN N-ACETYLTRANSFERASE"/>
    <property type="match status" value="1"/>
</dbReference>
<dbReference type="PROSITE" id="PS51186">
    <property type="entry name" value="GNAT"/>
    <property type="match status" value="1"/>
</dbReference>
<dbReference type="CDD" id="cd04301">
    <property type="entry name" value="NAT_SF"/>
    <property type="match status" value="1"/>
</dbReference>
<reference evidence="4 5" key="1">
    <citation type="journal article" date="2019" name="Int. J. Syst. Evol. Microbiol.">
        <title>Clostridium fermenticellae sp. nov., isolated from the mud in a fermentation cellar for the production of the Chinese liquor, baijiu.</title>
        <authorList>
            <person name="Xu P.X."/>
            <person name="Chai L.J."/>
            <person name="Qiu T."/>
            <person name="Zhang X.J."/>
            <person name="Lu Z.M."/>
            <person name="Xiao C."/>
            <person name="Wang S.T."/>
            <person name="Shen C.H."/>
            <person name="Shi J.S."/>
            <person name="Xu Z.H."/>
        </authorList>
    </citation>
    <scope>NUCLEOTIDE SEQUENCE [LARGE SCALE GENOMIC DNA]</scope>
    <source>
        <strain evidence="4 5">JN500901</strain>
    </source>
</reference>
<dbReference type="InterPro" id="IPR000182">
    <property type="entry name" value="GNAT_dom"/>
</dbReference>
<accession>A0A386H5F1</accession>
<evidence type="ECO:0000256" key="2">
    <source>
        <dbReference type="ARBA" id="ARBA00023315"/>
    </source>
</evidence>
<dbReference type="SUPFAM" id="SSF55729">
    <property type="entry name" value="Acyl-CoA N-acyltransferases (Nat)"/>
    <property type="match status" value="1"/>
</dbReference>
<evidence type="ECO:0000313" key="4">
    <source>
        <dbReference type="EMBL" id="AYD40788.1"/>
    </source>
</evidence>
<evidence type="ECO:0000256" key="1">
    <source>
        <dbReference type="ARBA" id="ARBA00022679"/>
    </source>
</evidence>
<evidence type="ECO:0000313" key="5">
    <source>
        <dbReference type="Proteomes" id="UP000266301"/>
    </source>
</evidence>
<keyword evidence="5" id="KW-1185">Reference proteome</keyword>
<dbReference type="GO" id="GO:0008080">
    <property type="term" value="F:N-acetyltransferase activity"/>
    <property type="evidence" value="ECO:0007669"/>
    <property type="project" value="UniProtKB-ARBA"/>
</dbReference>